<dbReference type="CDD" id="cd12162">
    <property type="entry name" value="2-Hacid_dh_4"/>
    <property type="match status" value="1"/>
</dbReference>
<evidence type="ECO:0000256" key="4">
    <source>
        <dbReference type="RuleBase" id="RU003719"/>
    </source>
</evidence>
<dbReference type="Pfam" id="PF00389">
    <property type="entry name" value="2-Hacid_dh"/>
    <property type="match status" value="1"/>
</dbReference>
<dbReference type="EMBL" id="VKAD01000001">
    <property type="protein sequence ID" value="TXR54131.1"/>
    <property type="molecule type" value="Genomic_DNA"/>
</dbReference>
<sequence length="319" mass="34827">MTQPLQAVFLDQSSLNPTDLDFGPLEAVANWQWFSQTSADQVASRIEQADIVACNKVILNKQQIVNAQRLKLIIVAATGVNNIDLDACREQGIAVYNCQSYGNESVVQHSFALLFALANQLTANHQAAIQKWPNASQFCLLDHLPMQLAGKTFGLVGYGSLGKKAAQVAEALGMKVIISARKGQATSDGRVSFEQLLKQADIISLHCPLTAETKDLFSLNEFKQMQAHALLINTARGGIVNETDLVQALQQGLIAGAASDVLTEEPPVNGNPLLEYRGANLIVTPHMAWSSSQARQTIIEQLAQNIENFRHQNDLRRIC</sequence>
<dbReference type="Pfam" id="PF02826">
    <property type="entry name" value="2-Hacid_dh_C"/>
    <property type="match status" value="1"/>
</dbReference>
<dbReference type="SUPFAM" id="SSF51735">
    <property type="entry name" value="NAD(P)-binding Rossmann-fold domains"/>
    <property type="match status" value="1"/>
</dbReference>
<dbReference type="GO" id="GO:0051287">
    <property type="term" value="F:NAD binding"/>
    <property type="evidence" value="ECO:0007669"/>
    <property type="project" value="InterPro"/>
</dbReference>
<dbReference type="Gene3D" id="3.40.50.720">
    <property type="entry name" value="NAD(P)-binding Rossmann-like Domain"/>
    <property type="match status" value="2"/>
</dbReference>
<dbReference type="PROSITE" id="PS00670">
    <property type="entry name" value="D_2_HYDROXYACID_DH_2"/>
    <property type="match status" value="1"/>
</dbReference>
<evidence type="ECO:0000256" key="3">
    <source>
        <dbReference type="ARBA" id="ARBA00023027"/>
    </source>
</evidence>
<feature type="domain" description="D-isomer specific 2-hydroxyacid dehydrogenase catalytic" evidence="5">
    <location>
        <begin position="33"/>
        <end position="315"/>
    </location>
</feature>
<protein>
    <submittedName>
        <fullName evidence="7">D-2-hydroxyacid dehydrogenase</fullName>
    </submittedName>
</protein>
<organism evidence="7 8">
    <name type="scientific">Reinekea thalattae</name>
    <dbReference type="NCBI Taxonomy" id="2593301"/>
    <lineage>
        <taxon>Bacteria</taxon>
        <taxon>Pseudomonadati</taxon>
        <taxon>Pseudomonadota</taxon>
        <taxon>Gammaproteobacteria</taxon>
        <taxon>Oceanospirillales</taxon>
        <taxon>Saccharospirillaceae</taxon>
        <taxon>Reinekea</taxon>
    </lineage>
</organism>
<dbReference type="InterPro" id="IPR006140">
    <property type="entry name" value="D-isomer_DH_NAD-bd"/>
</dbReference>
<feature type="domain" description="D-isomer specific 2-hydroxyacid dehydrogenase NAD-binding" evidence="6">
    <location>
        <begin position="112"/>
        <end position="288"/>
    </location>
</feature>
<gene>
    <name evidence="7" type="ORF">FME95_06230</name>
</gene>
<dbReference type="PANTHER" id="PTHR43761">
    <property type="entry name" value="D-ISOMER SPECIFIC 2-HYDROXYACID DEHYDROGENASE FAMILY PROTEIN (AFU_ORTHOLOGUE AFUA_1G13630)"/>
    <property type="match status" value="1"/>
</dbReference>
<keyword evidence="3" id="KW-0520">NAD</keyword>
<evidence type="ECO:0000259" key="5">
    <source>
        <dbReference type="Pfam" id="PF00389"/>
    </source>
</evidence>
<dbReference type="GO" id="GO:0016616">
    <property type="term" value="F:oxidoreductase activity, acting on the CH-OH group of donors, NAD or NADP as acceptor"/>
    <property type="evidence" value="ECO:0007669"/>
    <property type="project" value="InterPro"/>
</dbReference>
<evidence type="ECO:0000256" key="1">
    <source>
        <dbReference type="ARBA" id="ARBA00005854"/>
    </source>
</evidence>
<dbReference type="RefSeq" id="WP_147713530.1">
    <property type="nucleotide sequence ID" value="NZ_VKAD01000001.1"/>
</dbReference>
<dbReference type="SUPFAM" id="SSF52283">
    <property type="entry name" value="Formate/glycerate dehydrogenase catalytic domain-like"/>
    <property type="match status" value="1"/>
</dbReference>
<evidence type="ECO:0000259" key="6">
    <source>
        <dbReference type="Pfam" id="PF02826"/>
    </source>
</evidence>
<evidence type="ECO:0000256" key="2">
    <source>
        <dbReference type="ARBA" id="ARBA00023002"/>
    </source>
</evidence>
<keyword evidence="2 4" id="KW-0560">Oxidoreductase</keyword>
<name>A0A5C8ZAD7_9GAMM</name>
<dbReference type="InterPro" id="IPR029753">
    <property type="entry name" value="D-isomer_DH_CS"/>
</dbReference>
<keyword evidence="8" id="KW-1185">Reference proteome</keyword>
<dbReference type="OrthoDB" id="9805416at2"/>
<evidence type="ECO:0000313" key="7">
    <source>
        <dbReference type="EMBL" id="TXR54131.1"/>
    </source>
</evidence>
<proteinExistence type="inferred from homology"/>
<dbReference type="InterPro" id="IPR050418">
    <property type="entry name" value="D-iso_2-hydroxyacid_DH_PdxB"/>
</dbReference>
<dbReference type="PANTHER" id="PTHR43761:SF1">
    <property type="entry name" value="D-ISOMER SPECIFIC 2-HYDROXYACID DEHYDROGENASE CATALYTIC DOMAIN-CONTAINING PROTEIN-RELATED"/>
    <property type="match status" value="1"/>
</dbReference>
<evidence type="ECO:0000313" key="8">
    <source>
        <dbReference type="Proteomes" id="UP000321764"/>
    </source>
</evidence>
<dbReference type="InterPro" id="IPR036291">
    <property type="entry name" value="NAD(P)-bd_dom_sf"/>
</dbReference>
<accession>A0A5C8ZAD7</accession>
<comment type="similarity">
    <text evidence="1 4">Belongs to the D-isomer specific 2-hydroxyacid dehydrogenase family.</text>
</comment>
<dbReference type="AlphaFoldDB" id="A0A5C8ZAD7"/>
<comment type="caution">
    <text evidence="7">The sequence shown here is derived from an EMBL/GenBank/DDBJ whole genome shotgun (WGS) entry which is preliminary data.</text>
</comment>
<reference evidence="7 8" key="1">
    <citation type="submission" date="2019-07" db="EMBL/GenBank/DDBJ databases">
        <title>Reinekea sp. strain SSH23 genome sequencing and assembly.</title>
        <authorList>
            <person name="Kim I."/>
        </authorList>
    </citation>
    <scope>NUCLEOTIDE SEQUENCE [LARGE SCALE GENOMIC DNA]</scope>
    <source>
        <strain evidence="7 8">SSH23</strain>
    </source>
</reference>
<dbReference type="Proteomes" id="UP000321764">
    <property type="component" value="Unassembled WGS sequence"/>
</dbReference>
<dbReference type="InterPro" id="IPR006139">
    <property type="entry name" value="D-isomer_2_OHA_DH_cat_dom"/>
</dbReference>